<protein>
    <submittedName>
        <fullName evidence="1">Uncharacterized protein</fullName>
    </submittedName>
</protein>
<dbReference type="PROSITE" id="PS51318">
    <property type="entry name" value="TAT"/>
    <property type="match status" value="1"/>
</dbReference>
<proteinExistence type="predicted"/>
<organism evidence="1 2">
    <name type="scientific">Henriciella mobilis</name>
    <dbReference type="NCBI Taxonomy" id="2305467"/>
    <lineage>
        <taxon>Bacteria</taxon>
        <taxon>Pseudomonadati</taxon>
        <taxon>Pseudomonadota</taxon>
        <taxon>Alphaproteobacteria</taxon>
        <taxon>Hyphomonadales</taxon>
        <taxon>Hyphomonadaceae</taxon>
        <taxon>Henriciella</taxon>
    </lineage>
</organism>
<dbReference type="PROSITE" id="PS51257">
    <property type="entry name" value="PROKAR_LIPOPROTEIN"/>
    <property type="match status" value="1"/>
</dbReference>
<dbReference type="InterPro" id="IPR006311">
    <property type="entry name" value="TAT_signal"/>
</dbReference>
<gene>
    <name evidence="1" type="ORF">D1223_14235</name>
</gene>
<dbReference type="AlphaFoldDB" id="A0A399RCX1"/>
<accession>A0A399RCX1</accession>
<dbReference type="SUPFAM" id="SSF51445">
    <property type="entry name" value="(Trans)glycosidases"/>
    <property type="match status" value="1"/>
</dbReference>
<sequence>MQGQDRRSFLAGLGAASLLAACAGDSRRALTPLKREGDLIWGVNGHPFQAYPDIPLETQIRLVRELGMTHYRIGSHDEKMARLKTIADQHGVTLLPIIHPDGPLKEKTPEQLYRDSYNRARWRTRRYRGQFAIWELGNELENHAIIKPCEMRDDGTQYPCEWGPAGGMYKLDYYGPRWKKVSASLAGLLDGAREGDPDAKYAIGTAGWGHLGAFERFVEDGLEWDITIWHDYEQVRESFLETLAGYGKPIWITEFNAGGGGFETEEDNARMLTERIAYYRSMREKYRVDAAFIYELLDEPYWDDFEGKMGLYRVHKNDEDRWEVGEPKPAGRAVMRALGESA</sequence>
<reference evidence="1 2" key="1">
    <citation type="submission" date="2018-08" db="EMBL/GenBank/DDBJ databases">
        <title>Henriciella mobilis sp. nov., isolated from seawater.</title>
        <authorList>
            <person name="Cheng H."/>
            <person name="Wu Y.-H."/>
            <person name="Xu X.-W."/>
            <person name="Guo L.-L."/>
        </authorList>
    </citation>
    <scope>NUCLEOTIDE SEQUENCE [LARGE SCALE GENOMIC DNA]</scope>
    <source>
        <strain evidence="1 2">JN25</strain>
    </source>
</reference>
<dbReference type="EMBL" id="QWFX01000013">
    <property type="protein sequence ID" value="RIJ28533.1"/>
    <property type="molecule type" value="Genomic_DNA"/>
</dbReference>
<comment type="caution">
    <text evidence="1">The sequence shown here is derived from an EMBL/GenBank/DDBJ whole genome shotgun (WGS) entry which is preliminary data.</text>
</comment>
<dbReference type="Proteomes" id="UP000266385">
    <property type="component" value="Unassembled WGS sequence"/>
</dbReference>
<dbReference type="OrthoDB" id="9809583at2"/>
<evidence type="ECO:0000313" key="2">
    <source>
        <dbReference type="Proteomes" id="UP000266385"/>
    </source>
</evidence>
<name>A0A399RCX1_9PROT</name>
<dbReference type="Gene3D" id="3.20.20.80">
    <property type="entry name" value="Glycosidases"/>
    <property type="match status" value="1"/>
</dbReference>
<dbReference type="InterPro" id="IPR017853">
    <property type="entry name" value="GH"/>
</dbReference>
<dbReference type="RefSeq" id="WP_119377068.1">
    <property type="nucleotide sequence ID" value="NZ_QWFX01000013.1"/>
</dbReference>
<keyword evidence="2" id="KW-1185">Reference proteome</keyword>
<evidence type="ECO:0000313" key="1">
    <source>
        <dbReference type="EMBL" id="RIJ28533.1"/>
    </source>
</evidence>